<dbReference type="SUPFAM" id="SSF48726">
    <property type="entry name" value="Immunoglobulin"/>
    <property type="match status" value="1"/>
</dbReference>
<dbReference type="InterPro" id="IPR011161">
    <property type="entry name" value="MHC_I-like_Ag-recog"/>
</dbReference>
<dbReference type="Proteomes" id="UP001591681">
    <property type="component" value="Unassembled WGS sequence"/>
</dbReference>
<evidence type="ECO:0000256" key="1">
    <source>
        <dbReference type="ARBA" id="ARBA00023180"/>
    </source>
</evidence>
<dbReference type="InterPro" id="IPR001039">
    <property type="entry name" value="MHC_I_a_a1/a2"/>
</dbReference>
<dbReference type="Gene3D" id="3.30.500.10">
    <property type="entry name" value="MHC class I-like antigen recognition-like"/>
    <property type="match status" value="1"/>
</dbReference>
<sequence>MGVYEFSYDGMAFLSFDDNSMQWVAPVSASLQTKRKWDGVPILNQYTKGYLEKECVEWLDKFQRYGDIELAESLKSYPPKVHIFAKNGREPGKYLLTCMATGFYPKDIKMSILKNDWREKDGHEADVLPNGDAAVLPDAESFPAEKILGVAGVLLSAVGLVVLIVFAIKDGWFRKECEDGSQSPGGEPVPMGPEGSLAEEELLSPVGVDETWQGGKTEMKTVVVF</sequence>
<comment type="caution">
    <text evidence="6">The sequence shown here is derived from an EMBL/GenBank/DDBJ whole genome shotgun (WGS) entry which is preliminary data.</text>
</comment>
<feature type="transmembrane region" description="Helical" evidence="3">
    <location>
        <begin position="147"/>
        <end position="168"/>
    </location>
</feature>
<feature type="domain" description="Immunoglobulin C1-set" evidence="5">
    <location>
        <begin position="82"/>
        <end position="128"/>
    </location>
</feature>
<dbReference type="SUPFAM" id="SSF54452">
    <property type="entry name" value="MHC antigen-recognition domain"/>
    <property type="match status" value="1"/>
</dbReference>
<dbReference type="InterPro" id="IPR011162">
    <property type="entry name" value="MHC_I/II-like_Ag-recog"/>
</dbReference>
<dbReference type="Gene3D" id="2.60.40.10">
    <property type="entry name" value="Immunoglobulins"/>
    <property type="match status" value="1"/>
</dbReference>
<gene>
    <name evidence="6" type="ORF">ACEWY4_023687</name>
</gene>
<comment type="similarity">
    <text evidence="2">Belongs to the MHC class I family.</text>
</comment>
<name>A0ABD1IY73_9TELE</name>
<dbReference type="PANTHER" id="PTHR16675">
    <property type="entry name" value="MHC CLASS I-RELATED"/>
    <property type="match status" value="1"/>
</dbReference>
<feature type="domain" description="MHC class I-like antigen recognition-like" evidence="4">
    <location>
        <begin position="2"/>
        <end position="67"/>
    </location>
</feature>
<protein>
    <recommendedName>
        <fullName evidence="8">MHC class I antigen</fullName>
    </recommendedName>
</protein>
<dbReference type="EMBL" id="JBHFQA010000021">
    <property type="protein sequence ID" value="KAL2079894.1"/>
    <property type="molecule type" value="Genomic_DNA"/>
</dbReference>
<dbReference type="Pfam" id="PF07654">
    <property type="entry name" value="C1-set"/>
    <property type="match status" value="1"/>
</dbReference>
<dbReference type="InterPro" id="IPR037055">
    <property type="entry name" value="MHC_I-like_Ag-recog_sf"/>
</dbReference>
<evidence type="ECO:0000259" key="5">
    <source>
        <dbReference type="Pfam" id="PF07654"/>
    </source>
</evidence>
<evidence type="ECO:0000259" key="4">
    <source>
        <dbReference type="Pfam" id="PF00129"/>
    </source>
</evidence>
<organism evidence="6 7">
    <name type="scientific">Coilia grayii</name>
    <name type="common">Gray's grenadier anchovy</name>
    <dbReference type="NCBI Taxonomy" id="363190"/>
    <lineage>
        <taxon>Eukaryota</taxon>
        <taxon>Metazoa</taxon>
        <taxon>Chordata</taxon>
        <taxon>Craniata</taxon>
        <taxon>Vertebrata</taxon>
        <taxon>Euteleostomi</taxon>
        <taxon>Actinopterygii</taxon>
        <taxon>Neopterygii</taxon>
        <taxon>Teleostei</taxon>
        <taxon>Clupei</taxon>
        <taxon>Clupeiformes</taxon>
        <taxon>Clupeoidei</taxon>
        <taxon>Engraulidae</taxon>
        <taxon>Coilinae</taxon>
        <taxon>Coilia</taxon>
    </lineage>
</organism>
<evidence type="ECO:0000313" key="6">
    <source>
        <dbReference type="EMBL" id="KAL2079894.1"/>
    </source>
</evidence>
<keyword evidence="1" id="KW-0325">Glycoprotein</keyword>
<keyword evidence="3" id="KW-0472">Membrane</keyword>
<dbReference type="InterPro" id="IPR036179">
    <property type="entry name" value="Ig-like_dom_sf"/>
</dbReference>
<dbReference type="InterPro" id="IPR050208">
    <property type="entry name" value="MHC_class-I_related"/>
</dbReference>
<dbReference type="PRINTS" id="PR01638">
    <property type="entry name" value="MHCCLASSI"/>
</dbReference>
<accession>A0ABD1IY73</accession>
<dbReference type="InterPro" id="IPR013783">
    <property type="entry name" value="Ig-like_fold"/>
</dbReference>
<evidence type="ECO:0000313" key="7">
    <source>
        <dbReference type="Proteomes" id="UP001591681"/>
    </source>
</evidence>
<keyword evidence="3" id="KW-1133">Transmembrane helix</keyword>
<dbReference type="AlphaFoldDB" id="A0ABD1IY73"/>
<keyword evidence="3" id="KW-0812">Transmembrane</keyword>
<evidence type="ECO:0000256" key="3">
    <source>
        <dbReference type="SAM" id="Phobius"/>
    </source>
</evidence>
<dbReference type="InterPro" id="IPR003597">
    <property type="entry name" value="Ig_C1-set"/>
</dbReference>
<dbReference type="Pfam" id="PF00129">
    <property type="entry name" value="MHC_I"/>
    <property type="match status" value="1"/>
</dbReference>
<evidence type="ECO:0000256" key="2">
    <source>
        <dbReference type="RuleBase" id="RU004439"/>
    </source>
</evidence>
<evidence type="ECO:0008006" key="8">
    <source>
        <dbReference type="Google" id="ProtNLM"/>
    </source>
</evidence>
<keyword evidence="7" id="KW-1185">Reference proteome</keyword>
<proteinExistence type="inferred from homology"/>
<reference evidence="6 7" key="1">
    <citation type="submission" date="2024-09" db="EMBL/GenBank/DDBJ databases">
        <title>A chromosome-level genome assembly of Gray's grenadier anchovy, Coilia grayii.</title>
        <authorList>
            <person name="Fu Z."/>
        </authorList>
    </citation>
    <scope>NUCLEOTIDE SEQUENCE [LARGE SCALE GENOMIC DNA]</scope>
    <source>
        <strain evidence="6">G4</strain>
        <tissue evidence="6">Muscle</tissue>
    </source>
</reference>
<dbReference type="PANTHER" id="PTHR16675:SF193">
    <property type="entry name" value="LOC571647 PROTEIN-RELATED"/>
    <property type="match status" value="1"/>
</dbReference>